<organism evidence="1 2">
    <name type="scientific">Ensete ventricosum</name>
    <name type="common">Abyssinian banana</name>
    <name type="synonym">Musa ensete</name>
    <dbReference type="NCBI Taxonomy" id="4639"/>
    <lineage>
        <taxon>Eukaryota</taxon>
        <taxon>Viridiplantae</taxon>
        <taxon>Streptophyta</taxon>
        <taxon>Embryophyta</taxon>
        <taxon>Tracheophyta</taxon>
        <taxon>Spermatophyta</taxon>
        <taxon>Magnoliopsida</taxon>
        <taxon>Liliopsida</taxon>
        <taxon>Zingiberales</taxon>
        <taxon>Musaceae</taxon>
        <taxon>Ensete</taxon>
    </lineage>
</organism>
<protein>
    <submittedName>
        <fullName evidence="1">Uncharacterized protein</fullName>
    </submittedName>
</protein>
<accession>A0A427AKT3</accession>
<gene>
    <name evidence="1" type="ORF">B296_00025167</name>
</gene>
<dbReference type="Proteomes" id="UP000287651">
    <property type="component" value="Unassembled WGS sequence"/>
</dbReference>
<dbReference type="EMBL" id="AMZH03002101">
    <property type="protein sequence ID" value="RRT76786.1"/>
    <property type="molecule type" value="Genomic_DNA"/>
</dbReference>
<reference evidence="1 2" key="1">
    <citation type="journal article" date="2014" name="Agronomy (Basel)">
        <title>A Draft Genome Sequence for Ensete ventricosum, the Drought-Tolerant Tree Against Hunger.</title>
        <authorList>
            <person name="Harrison J."/>
            <person name="Moore K.A."/>
            <person name="Paszkiewicz K."/>
            <person name="Jones T."/>
            <person name="Grant M."/>
            <person name="Ambacheew D."/>
            <person name="Muzemil S."/>
            <person name="Studholme D.J."/>
        </authorList>
    </citation>
    <scope>NUCLEOTIDE SEQUENCE [LARGE SCALE GENOMIC DNA]</scope>
</reference>
<feature type="non-terminal residue" evidence="1">
    <location>
        <position position="1"/>
    </location>
</feature>
<name>A0A427AKT3_ENSVE</name>
<sequence length="154" mass="16767">RVAVAIMEDVENGIHGTHERKPLIQQRELAKVEESSSDGQGSLWMVLLSTGVAICGSFEFGSCVSFSLLCTSSKFVDVSCRLATLHQLRQGSQRTLASLYLRVSKMAGTLFHLTQYHISKLSLNLNSTLETGTGNMHGLGSHAGSLRHIGEQEH</sequence>
<comment type="caution">
    <text evidence="1">The sequence shown here is derived from an EMBL/GenBank/DDBJ whole genome shotgun (WGS) entry which is preliminary data.</text>
</comment>
<dbReference type="AlphaFoldDB" id="A0A427AKT3"/>
<evidence type="ECO:0000313" key="1">
    <source>
        <dbReference type="EMBL" id="RRT76786.1"/>
    </source>
</evidence>
<evidence type="ECO:0000313" key="2">
    <source>
        <dbReference type="Proteomes" id="UP000287651"/>
    </source>
</evidence>
<proteinExistence type="predicted"/>